<dbReference type="Proteomes" id="UP000638313">
    <property type="component" value="Unassembled WGS sequence"/>
</dbReference>
<dbReference type="InterPro" id="IPR050447">
    <property type="entry name" value="Erg6_SMT_methyltransf"/>
</dbReference>
<evidence type="ECO:0000313" key="5">
    <source>
        <dbReference type="Proteomes" id="UP000638313"/>
    </source>
</evidence>
<dbReference type="GO" id="GO:0003838">
    <property type="term" value="F:sterol 24-C-methyltransferase activity"/>
    <property type="evidence" value="ECO:0007669"/>
    <property type="project" value="TreeGrafter"/>
</dbReference>
<feature type="domain" description="SAM-dependent methyltransferase Erg6/SMT-type" evidence="3">
    <location>
        <begin position="37"/>
        <end position="190"/>
    </location>
</feature>
<evidence type="ECO:0000313" key="4">
    <source>
        <dbReference type="EMBL" id="GHF53272.1"/>
    </source>
</evidence>
<dbReference type="EMBL" id="BNBD01000007">
    <property type="protein sequence ID" value="GHF53272.1"/>
    <property type="molecule type" value="Genomic_DNA"/>
</dbReference>
<dbReference type="AlphaFoldDB" id="A0A919B4C5"/>
<evidence type="ECO:0000256" key="2">
    <source>
        <dbReference type="ARBA" id="ARBA00022691"/>
    </source>
</evidence>
<dbReference type="InterPro" id="IPR041698">
    <property type="entry name" value="Methyltransf_25"/>
</dbReference>
<reference evidence="4" key="1">
    <citation type="journal article" date="2014" name="Int. J. Syst. Evol. Microbiol.">
        <title>Complete genome sequence of Corynebacterium casei LMG S-19264T (=DSM 44701T), isolated from a smear-ripened cheese.</title>
        <authorList>
            <consortium name="US DOE Joint Genome Institute (JGI-PGF)"/>
            <person name="Walter F."/>
            <person name="Albersmeier A."/>
            <person name="Kalinowski J."/>
            <person name="Ruckert C."/>
        </authorList>
    </citation>
    <scope>NUCLEOTIDE SEQUENCE</scope>
    <source>
        <strain evidence="4">JCM 4059</strain>
    </source>
</reference>
<dbReference type="SUPFAM" id="SSF53335">
    <property type="entry name" value="S-adenosyl-L-methionine-dependent methyltransferases"/>
    <property type="match status" value="1"/>
</dbReference>
<evidence type="ECO:0000256" key="1">
    <source>
        <dbReference type="ARBA" id="ARBA00022679"/>
    </source>
</evidence>
<dbReference type="InterPro" id="IPR030384">
    <property type="entry name" value="MeTrfase_SMT"/>
</dbReference>
<dbReference type="SMART" id="SM00828">
    <property type="entry name" value="PKS_MT"/>
    <property type="match status" value="1"/>
</dbReference>
<dbReference type="InterPro" id="IPR020803">
    <property type="entry name" value="MeTfrase_dom"/>
</dbReference>
<accession>A0A919B4C5</accession>
<keyword evidence="1" id="KW-0808">Transferase</keyword>
<evidence type="ECO:0000259" key="3">
    <source>
        <dbReference type="PROSITE" id="PS51685"/>
    </source>
</evidence>
<dbReference type="RefSeq" id="WP_190130863.1">
    <property type="nucleotide sequence ID" value="NZ_BNBD01000007.1"/>
</dbReference>
<dbReference type="GO" id="GO:0016126">
    <property type="term" value="P:sterol biosynthetic process"/>
    <property type="evidence" value="ECO:0007669"/>
    <property type="project" value="TreeGrafter"/>
</dbReference>
<keyword evidence="2" id="KW-0949">S-adenosyl-L-methionine</keyword>
<dbReference type="Gene3D" id="3.40.50.150">
    <property type="entry name" value="Vaccinia Virus protein VP39"/>
    <property type="match status" value="1"/>
</dbReference>
<dbReference type="PROSITE" id="PS51685">
    <property type="entry name" value="SAM_MT_ERG6_SMT"/>
    <property type="match status" value="1"/>
</dbReference>
<dbReference type="Pfam" id="PF13649">
    <property type="entry name" value="Methyltransf_25"/>
    <property type="match status" value="1"/>
</dbReference>
<dbReference type="PANTHER" id="PTHR44068:SF1">
    <property type="entry name" value="HYPOTHETICAL LOC100005854"/>
    <property type="match status" value="1"/>
</dbReference>
<proteinExistence type="predicted"/>
<dbReference type="InterPro" id="IPR029063">
    <property type="entry name" value="SAM-dependent_MTases_sf"/>
</dbReference>
<name>A0A919B4C5_9ACTN</name>
<gene>
    <name evidence="4" type="ORF">GCM10010218_38400</name>
</gene>
<keyword evidence="5" id="KW-1185">Reference proteome</keyword>
<dbReference type="CDD" id="cd02440">
    <property type="entry name" value="AdoMet_MTases"/>
    <property type="match status" value="1"/>
</dbReference>
<comment type="caution">
    <text evidence="4">The sequence shown here is derived from an EMBL/GenBank/DDBJ whole genome shotgun (WGS) entry which is preliminary data.</text>
</comment>
<protein>
    <recommendedName>
        <fullName evidence="3">SAM-dependent methyltransferase Erg6/SMT-type domain-containing protein</fullName>
    </recommendedName>
</protein>
<organism evidence="4 5">
    <name type="scientific">Streptomyces mashuensis</name>
    <dbReference type="NCBI Taxonomy" id="33904"/>
    <lineage>
        <taxon>Bacteria</taxon>
        <taxon>Bacillati</taxon>
        <taxon>Actinomycetota</taxon>
        <taxon>Actinomycetes</taxon>
        <taxon>Kitasatosporales</taxon>
        <taxon>Streptomycetaceae</taxon>
        <taxon>Streptomyces</taxon>
    </lineage>
</organism>
<reference evidence="4" key="2">
    <citation type="submission" date="2020-09" db="EMBL/GenBank/DDBJ databases">
        <authorList>
            <person name="Sun Q."/>
            <person name="Ohkuma M."/>
        </authorList>
    </citation>
    <scope>NUCLEOTIDE SEQUENCE</scope>
    <source>
        <strain evidence="4">JCM 4059</strain>
    </source>
</reference>
<sequence length="302" mass="32939">MTDTTDTTEAALERYHRLASGGDSARGGHYRELVLSYYDLVTDLYVEGWGPSHHFGPVKPGDSHAEALVVRQKYLAGRAGLRPGMRVLDVGSGVGGPALNIAAMTGAHVTGLDLTPCRVEQARRRAREHGLEERTRFVEGDAMCMPFEDASFDVVYCLESLCHTADKYRSHAEIARVLAPGGLSIGYEWLAADGLTAEEMQRLIEPVCRFYALPNLSTPAQLADQLRQAGFTGIVVGDAEATEDLSTTWDYLDQLADLGEQLDDDPVRAFMAEGARALTRAAREGAFFIDFWEARTPDTPGG</sequence>
<dbReference type="PANTHER" id="PTHR44068">
    <property type="entry name" value="ZGC:194242"/>
    <property type="match status" value="1"/>
</dbReference>